<dbReference type="InterPro" id="IPR036291">
    <property type="entry name" value="NAD(P)-bd_dom_sf"/>
</dbReference>
<dbReference type="InterPro" id="IPR029903">
    <property type="entry name" value="RmlD-like-bd"/>
</dbReference>
<name>A0AAU8JPH7_9ACTN</name>
<evidence type="ECO:0000256" key="1">
    <source>
        <dbReference type="SAM" id="MobiDB-lite"/>
    </source>
</evidence>
<dbReference type="PANTHER" id="PTHR43242">
    <property type="entry name" value="NAD(P)-BINDING ROSSMANN-FOLD SUPERFAMILY PROTEIN"/>
    <property type="match status" value="1"/>
</dbReference>
<proteinExistence type="predicted"/>
<gene>
    <name evidence="3" type="ORF">ABWK59_01890</name>
</gene>
<dbReference type="EMBL" id="CP159872">
    <property type="protein sequence ID" value="XCM77773.1"/>
    <property type="molecule type" value="Genomic_DNA"/>
</dbReference>
<evidence type="ECO:0000313" key="3">
    <source>
        <dbReference type="EMBL" id="XCM77773.1"/>
    </source>
</evidence>
<dbReference type="Pfam" id="PF04321">
    <property type="entry name" value="RmlD_sub_bind"/>
    <property type="match status" value="1"/>
</dbReference>
<dbReference type="AlphaFoldDB" id="A0AAU8JPH7"/>
<dbReference type="Gene3D" id="3.40.50.720">
    <property type="entry name" value="NAD(P)-binding Rossmann-like Domain"/>
    <property type="match status" value="1"/>
</dbReference>
<dbReference type="RefSeq" id="WP_354637473.1">
    <property type="nucleotide sequence ID" value="NZ_CP159872.1"/>
</dbReference>
<dbReference type="PANTHER" id="PTHR43242:SF1">
    <property type="entry name" value="NAD(P)-BINDING ROSSMANN-FOLD SUPERFAMILY PROTEIN"/>
    <property type="match status" value="1"/>
</dbReference>
<protein>
    <submittedName>
        <fullName evidence="3">Sugar nucleotide-binding protein</fullName>
    </submittedName>
</protein>
<feature type="domain" description="RmlD-like substrate binding" evidence="2">
    <location>
        <begin position="16"/>
        <end position="283"/>
    </location>
</feature>
<feature type="region of interest" description="Disordered" evidence="1">
    <location>
        <begin position="43"/>
        <end position="62"/>
    </location>
</feature>
<organism evidence="3">
    <name type="scientific">Kitasatospora camelliae</name>
    <dbReference type="NCBI Taxonomy" id="3156397"/>
    <lineage>
        <taxon>Bacteria</taxon>
        <taxon>Bacillati</taxon>
        <taxon>Actinomycetota</taxon>
        <taxon>Actinomycetes</taxon>
        <taxon>Kitasatosporales</taxon>
        <taxon>Streptomycetaceae</taxon>
        <taxon>Kitasatospora</taxon>
    </lineage>
</organism>
<dbReference type="SUPFAM" id="SSF51735">
    <property type="entry name" value="NAD(P)-binding Rossmann-fold domains"/>
    <property type="match status" value="1"/>
</dbReference>
<sequence length="311" mass="32517">MRAAPAGRGTEQGRGRVLVLGAGYLASRVGRRMAALGHGVTLSSRRRPAGVPGGPAGWHPVDVRDRGSVRALVDAVRPDAVVLAHGPSDITWCEANPGPTAAAHGGGARHLAEVLGGRRALLVSTDNVFPGRRASYGESDATEPANAYGRAKLAAEDTLLAAGGVLVLRASLVYGWDPTGLRPNFFTTCAQKLSAGQPVTVPEGRWNSPVLVDDVADWAAALLGGPHTGVVHLGGPRRLSRVEWARHIARCCGADPDLVRPAPQGDTAYACRPRNACLHSERSALLPELAGLEPADVLEASEKLISEGRPW</sequence>
<evidence type="ECO:0000259" key="2">
    <source>
        <dbReference type="Pfam" id="PF04321"/>
    </source>
</evidence>
<reference evidence="3" key="1">
    <citation type="submission" date="2024-06" db="EMBL/GenBank/DDBJ databases">
        <title>The genome sequences of Kitasatospora sp. strain HUAS MG31.</title>
        <authorList>
            <person name="Mo P."/>
        </authorList>
    </citation>
    <scope>NUCLEOTIDE SEQUENCE</scope>
    <source>
        <strain evidence="3">HUAS MG31</strain>
    </source>
</reference>
<dbReference type="KEGG" id="kcm:ABWK59_01890"/>
<accession>A0AAU8JPH7</accession>